<dbReference type="AlphaFoldDB" id="Q3TZ40"/>
<protein>
    <submittedName>
        <fullName evidence="1">Uncharacterized protein</fullName>
    </submittedName>
</protein>
<evidence type="ECO:0000313" key="1">
    <source>
        <dbReference type="EMBL" id="BAE34370.1"/>
    </source>
</evidence>
<proteinExistence type="evidence at transcript level"/>
<gene>
    <name evidence="2" type="primary">Nhsl2</name>
    <name evidence="2" type="synonym">Gm10456</name>
</gene>
<reference evidence="1" key="1">
    <citation type="journal article" date="1999" name="Methods Enzymol.">
        <title>High-efficiency full-length cDNA cloning.</title>
        <authorList>
            <person name="Carninci P."/>
            <person name="Hayashizaki Y."/>
        </authorList>
    </citation>
    <scope>NUCLEOTIDE SEQUENCE</scope>
    <source>
        <strain evidence="1">C57BL/6J</strain>
        <tissue evidence="1">Inner ear</tissue>
    </source>
</reference>
<evidence type="ECO:0000313" key="2">
    <source>
        <dbReference type="MGI" id="MGI:3645090"/>
    </source>
</evidence>
<reference evidence="1" key="7">
    <citation type="journal article" date="2005" name="Science">
        <title>The Transcriptional Landscape of the Mammalian Genome.</title>
        <authorList>
            <consortium name="The FANTOM Consortium"/>
            <consortium name="Riken Genome Exploration Research Group and Genome Science Group (Genome Network Project Core Group)"/>
        </authorList>
    </citation>
    <scope>NUCLEOTIDE SEQUENCE</scope>
    <source>
        <strain evidence="1">C57BL/6J</strain>
        <tissue evidence="1">Inner ear</tissue>
    </source>
</reference>
<accession>Q3TZ40</accession>
<dbReference type="EMBL" id="AK158124">
    <property type="protein sequence ID" value="BAE34370.1"/>
    <property type="molecule type" value="mRNA"/>
</dbReference>
<dbReference type="AGR" id="MGI:3645090"/>
<name>Q3TZ40_MOUSE</name>
<reference evidence="1" key="6">
    <citation type="submission" date="2004-03" db="EMBL/GenBank/DDBJ databases">
        <authorList>
            <person name="Arakawa T."/>
            <person name="Carninci P."/>
            <person name="Fukuda S."/>
            <person name="Hashizume W."/>
            <person name="Hayashida K."/>
            <person name="Hori F."/>
            <person name="Iida J."/>
            <person name="Imamura K."/>
            <person name="Imotani K."/>
            <person name="Itoh M."/>
            <person name="Kanagawa S."/>
            <person name="Kawai J."/>
            <person name="Kojima M."/>
            <person name="Konno H."/>
            <person name="Murata M."/>
            <person name="Nakamura M."/>
            <person name="Ninomiya N."/>
            <person name="Nishiyori H."/>
            <person name="Nomura K."/>
            <person name="Ohno M."/>
            <person name="Sakazume N."/>
            <person name="Sano H."/>
            <person name="Sasaki D."/>
            <person name="Shibata K."/>
            <person name="Shiraki T."/>
            <person name="Tagami M."/>
            <person name="Tagami Y."/>
            <person name="Waki K."/>
            <person name="Watahiki A."/>
            <person name="Muramatsu M."/>
            <person name="Hayashizaki Y."/>
        </authorList>
    </citation>
    <scope>NUCLEOTIDE SEQUENCE</scope>
    <source>
        <strain evidence="1">C57BL/6J</strain>
        <tissue evidence="1">Inner ear</tissue>
    </source>
</reference>
<reference evidence="1" key="8">
    <citation type="journal article" date="2005" name="Science">
        <title>Antisense Transcription in the Mammalian Transcriptome.</title>
        <authorList>
            <consortium name="RIKEN Genome Exploration Research Group and Genome Science Group (Genome Network Project Core Group) and the FANTOM Consortium"/>
        </authorList>
    </citation>
    <scope>NUCLEOTIDE SEQUENCE</scope>
    <source>
        <strain evidence="1">C57BL/6J</strain>
        <tissue evidence="1">Inner ear</tissue>
    </source>
</reference>
<reference evidence="1" key="4">
    <citation type="journal article" date="2001" name="Nature">
        <title>Functional annotation of a full-length mouse cDNA collection.</title>
        <authorList>
            <consortium name="The RIKEN Genome Exploration Research Group Phase II Team and the FANTOM Consortium"/>
        </authorList>
    </citation>
    <scope>NUCLEOTIDE SEQUENCE</scope>
    <source>
        <strain evidence="1">C57BL/6J</strain>
        <tissue evidence="1">Inner ear</tissue>
    </source>
</reference>
<dbReference type="MGI" id="MGI:3645090">
    <property type="gene designation" value="Nhsl2"/>
</dbReference>
<reference evidence="1" key="3">
    <citation type="journal article" date="2000" name="Genome Res.">
        <title>RIKEN integrated sequence analysis (RISA) system--384-format sequencing pipeline with 384 multicapillary sequencer.</title>
        <authorList>
            <person name="Shibata K."/>
            <person name="Itoh M."/>
            <person name="Aizawa K."/>
            <person name="Nagaoka S."/>
            <person name="Sasaki N."/>
            <person name="Carninci P."/>
            <person name="Konno H."/>
            <person name="Akiyama J."/>
            <person name="Nishi K."/>
            <person name="Kitsunai T."/>
            <person name="Tashiro H."/>
            <person name="Itoh M."/>
            <person name="Sumi N."/>
            <person name="Ishii Y."/>
            <person name="Nakamura S."/>
            <person name="Hazama M."/>
            <person name="Nishine T."/>
            <person name="Harada A."/>
            <person name="Yamamoto R."/>
            <person name="Matsumoto H."/>
            <person name="Sakaguchi S."/>
            <person name="Ikegami T."/>
            <person name="Kashiwagi K."/>
            <person name="Fujiwake S."/>
            <person name="Inoue K."/>
            <person name="Togawa Y."/>
            <person name="Izawa M."/>
            <person name="Ohara E."/>
            <person name="Watahiki M."/>
            <person name="Yoneda Y."/>
            <person name="Ishikawa T."/>
            <person name="Ozawa K."/>
            <person name="Tanaka T."/>
            <person name="Matsuura S."/>
            <person name="Kawai J."/>
            <person name="Okazaki Y."/>
            <person name="Muramatsu M."/>
            <person name="Inoue Y."/>
            <person name="Kira A."/>
            <person name="Hayashizaki Y."/>
        </authorList>
    </citation>
    <scope>NUCLEOTIDE SEQUENCE</scope>
    <source>
        <strain evidence="1">C57BL/6J</strain>
        <tissue evidence="1">Inner ear</tissue>
    </source>
</reference>
<reference evidence="1" key="2">
    <citation type="journal article" date="2000" name="Genome Res.">
        <title>Normalization and subtraction of cap-trapper-selected cDNAs to prepare full-length cDNA libraries for rapid discovery of new genes.</title>
        <authorList>
            <person name="Carninci P."/>
            <person name="Shibata Y."/>
            <person name="Hayatsu N."/>
            <person name="Sugahara Y."/>
            <person name="Shibata K."/>
            <person name="Itoh M."/>
            <person name="Konno H."/>
            <person name="Okazaki Y."/>
            <person name="Muramatsu M."/>
            <person name="Hayashizaki Y."/>
        </authorList>
    </citation>
    <scope>NUCLEOTIDE SEQUENCE</scope>
    <source>
        <strain evidence="1">C57BL/6J</strain>
        <tissue evidence="1">Inner ear</tissue>
    </source>
</reference>
<reference evidence="1" key="5">
    <citation type="journal article" date="2002" name="Nature">
        <title>Analysis of the mouse transcriptome based on functional annotation of 60,770 full-length cDNAs.</title>
        <authorList>
            <consortium name="The FANTOM Consortium and the RIKEN Genome Exploration Research Group Phase I and II Team"/>
        </authorList>
    </citation>
    <scope>NUCLEOTIDE SEQUENCE</scope>
    <source>
        <strain evidence="1">C57BL/6J</strain>
        <tissue evidence="1">Inner ear</tissue>
    </source>
</reference>
<sequence length="51" mass="5600">MGSSKRKENSSKPSLFSPSRLMMLTFCFQCCCSLPPSLFGSVVHKGRKDTG</sequence>
<organism evidence="1">
    <name type="scientific">Mus musculus</name>
    <name type="common">Mouse</name>
    <dbReference type="NCBI Taxonomy" id="10090"/>
    <lineage>
        <taxon>Eukaryota</taxon>
        <taxon>Metazoa</taxon>
        <taxon>Chordata</taxon>
        <taxon>Craniata</taxon>
        <taxon>Vertebrata</taxon>
        <taxon>Euteleostomi</taxon>
        <taxon>Mammalia</taxon>
        <taxon>Eutheria</taxon>
        <taxon>Euarchontoglires</taxon>
        <taxon>Glires</taxon>
        <taxon>Rodentia</taxon>
        <taxon>Myomorpha</taxon>
        <taxon>Muroidea</taxon>
        <taxon>Muridae</taxon>
        <taxon>Murinae</taxon>
        <taxon>Mus</taxon>
        <taxon>Mus</taxon>
    </lineage>
</organism>